<dbReference type="EMBL" id="KZ819636">
    <property type="protein sequence ID" value="PWN90276.1"/>
    <property type="molecule type" value="Genomic_DNA"/>
</dbReference>
<dbReference type="Gene3D" id="2.160.10.10">
    <property type="entry name" value="Hexapeptide repeat proteins"/>
    <property type="match status" value="1"/>
</dbReference>
<keyword evidence="3" id="KW-0206">Cytoskeleton</keyword>
<evidence type="ECO:0000313" key="7">
    <source>
        <dbReference type="Proteomes" id="UP000245768"/>
    </source>
</evidence>
<sequence>MAPLINSLVQPYSPSEYIQTALTGNRVSRKAVILGSQNIILGGKCIIHHGVIIRGDLKRIMPPTKDGEQQKQQQQQQQGNAVVVAIGRYCTLGEGCVIRPSYKTYRGIFSYYPFKMGDHVHIGAGTVVQAAVIGNHVDIGKGCVIGRFAIIKDSVRVLDDSVVAPNTIMPSGTVWGGSPAKCLDELPEAFVEQHEIRTKDYYARFKPAPQ</sequence>
<protein>
    <recommendedName>
        <fullName evidence="5">Dynactin subunit 5</fullName>
    </recommendedName>
</protein>
<dbReference type="OrthoDB" id="417208at2759"/>
<dbReference type="SUPFAM" id="SSF51161">
    <property type="entry name" value="Trimeric LpxA-like enzymes"/>
    <property type="match status" value="1"/>
</dbReference>
<dbReference type="GO" id="GO:0005869">
    <property type="term" value="C:dynactin complex"/>
    <property type="evidence" value="ECO:0007669"/>
    <property type="project" value="TreeGrafter"/>
</dbReference>
<evidence type="ECO:0000313" key="6">
    <source>
        <dbReference type="EMBL" id="PWN90276.1"/>
    </source>
</evidence>
<dbReference type="InterPro" id="IPR047125">
    <property type="entry name" value="DCTN5"/>
</dbReference>
<evidence type="ECO:0000256" key="5">
    <source>
        <dbReference type="ARBA" id="ARBA00034865"/>
    </source>
</evidence>
<dbReference type="InParanoid" id="A0A316YMI3"/>
<evidence type="ECO:0000256" key="3">
    <source>
        <dbReference type="ARBA" id="ARBA00023212"/>
    </source>
</evidence>
<dbReference type="GeneID" id="37043547"/>
<accession>A0A316YMI3</accession>
<comment type="subcellular location">
    <subcellularLocation>
        <location evidence="1">Cytoplasm</location>
        <location evidence="1">Cytoskeleton</location>
    </subcellularLocation>
</comment>
<keyword evidence="7" id="KW-1185">Reference proteome</keyword>
<dbReference type="PANTHER" id="PTHR46126:SF1">
    <property type="entry name" value="DYNACTIN SUBUNIT 5"/>
    <property type="match status" value="1"/>
</dbReference>
<dbReference type="AlphaFoldDB" id="A0A316YMI3"/>
<evidence type="ECO:0000256" key="2">
    <source>
        <dbReference type="ARBA" id="ARBA00022490"/>
    </source>
</evidence>
<dbReference type="RefSeq" id="XP_025377474.1">
    <property type="nucleotide sequence ID" value="XM_025521631.1"/>
</dbReference>
<dbReference type="CDD" id="cd03359">
    <property type="entry name" value="LbH_Dynactin_5"/>
    <property type="match status" value="1"/>
</dbReference>
<reference evidence="6 7" key="1">
    <citation type="journal article" date="2018" name="Mol. Biol. Evol.">
        <title>Broad Genomic Sampling Reveals a Smut Pathogenic Ancestry of the Fungal Clade Ustilaginomycotina.</title>
        <authorList>
            <person name="Kijpornyongpan T."/>
            <person name="Mondo S.J."/>
            <person name="Barry K."/>
            <person name="Sandor L."/>
            <person name="Lee J."/>
            <person name="Lipzen A."/>
            <person name="Pangilinan J."/>
            <person name="LaButti K."/>
            <person name="Hainaut M."/>
            <person name="Henrissat B."/>
            <person name="Grigoriev I.V."/>
            <person name="Spatafora J.W."/>
            <person name="Aime M.C."/>
        </authorList>
    </citation>
    <scope>NUCLEOTIDE SEQUENCE [LARGE SCALE GENOMIC DNA]</scope>
    <source>
        <strain evidence="6 7">MCA 4198</strain>
    </source>
</reference>
<evidence type="ECO:0000256" key="1">
    <source>
        <dbReference type="ARBA" id="ARBA00004245"/>
    </source>
</evidence>
<proteinExistence type="inferred from homology"/>
<dbReference type="PANTHER" id="PTHR46126">
    <property type="entry name" value="DYNACTIN SUBUNIT 5"/>
    <property type="match status" value="1"/>
</dbReference>
<dbReference type="Pfam" id="PF21711">
    <property type="entry name" value="DCTN5"/>
    <property type="match status" value="2"/>
</dbReference>
<keyword evidence="2" id="KW-0963">Cytoplasm</keyword>
<evidence type="ECO:0000256" key="4">
    <source>
        <dbReference type="ARBA" id="ARBA00034706"/>
    </source>
</evidence>
<dbReference type="Proteomes" id="UP000245768">
    <property type="component" value="Unassembled WGS sequence"/>
</dbReference>
<comment type="similarity">
    <text evidence="4">Belongs to the dynactin subunits 5/6 family. Dynactin subunit 5 subfamily.</text>
</comment>
<name>A0A316YMI3_9BASI</name>
<organism evidence="6 7">
    <name type="scientific">Acaromyces ingoldii</name>
    <dbReference type="NCBI Taxonomy" id="215250"/>
    <lineage>
        <taxon>Eukaryota</taxon>
        <taxon>Fungi</taxon>
        <taxon>Dikarya</taxon>
        <taxon>Basidiomycota</taxon>
        <taxon>Ustilaginomycotina</taxon>
        <taxon>Exobasidiomycetes</taxon>
        <taxon>Exobasidiales</taxon>
        <taxon>Cryptobasidiaceae</taxon>
        <taxon>Acaromyces</taxon>
    </lineage>
</organism>
<gene>
    <name evidence="6" type="ORF">FA10DRAFT_266772</name>
</gene>
<dbReference type="STRING" id="215250.A0A316YMI3"/>
<dbReference type="InterPro" id="IPR011004">
    <property type="entry name" value="Trimer_LpxA-like_sf"/>
</dbReference>